<keyword evidence="1" id="KW-1133">Transmembrane helix</keyword>
<protein>
    <submittedName>
        <fullName evidence="3">Uncharacterized protein</fullName>
    </submittedName>
</protein>
<dbReference type="EMBL" id="CACRSP010000015">
    <property type="protein sequence ID" value="VYT19992.1"/>
    <property type="molecule type" value="Genomic_DNA"/>
</dbReference>
<reference evidence="2 4" key="1">
    <citation type="journal article" date="2019" name="Nat. Med.">
        <title>A library of human gut bacterial isolates paired with longitudinal multiomics data enables mechanistic microbiome research.</title>
        <authorList>
            <person name="Poyet M."/>
            <person name="Groussin M."/>
            <person name="Gibbons S.M."/>
            <person name="Avila-Pacheco J."/>
            <person name="Jiang X."/>
            <person name="Kearney S.M."/>
            <person name="Perrotta A.R."/>
            <person name="Berdy B."/>
            <person name="Zhao S."/>
            <person name="Lieberman T.D."/>
            <person name="Swanson P.K."/>
            <person name="Smith M."/>
            <person name="Roesemann S."/>
            <person name="Alexander J.E."/>
            <person name="Rich S.A."/>
            <person name="Livny J."/>
            <person name="Vlamakis H."/>
            <person name="Clish C."/>
            <person name="Bullock K."/>
            <person name="Deik A."/>
            <person name="Scott J."/>
            <person name="Pierce K.A."/>
            <person name="Xavier R.J."/>
            <person name="Alm E.J."/>
        </authorList>
    </citation>
    <scope>NUCLEOTIDE SEQUENCE [LARGE SCALE GENOMIC DNA]</scope>
    <source>
        <strain evidence="2 4">BIOML-A2</strain>
    </source>
</reference>
<evidence type="ECO:0000256" key="1">
    <source>
        <dbReference type="SAM" id="Phobius"/>
    </source>
</evidence>
<proteinExistence type="predicted"/>
<dbReference type="Proteomes" id="UP000429211">
    <property type="component" value="Unassembled WGS sequence"/>
</dbReference>
<gene>
    <name evidence="3" type="ORF">BDLFYP24_00510</name>
    <name evidence="2" type="ORF">GBB04_01575</name>
</gene>
<feature type="transmembrane region" description="Helical" evidence="1">
    <location>
        <begin position="28"/>
        <end position="48"/>
    </location>
</feature>
<evidence type="ECO:0000313" key="4">
    <source>
        <dbReference type="Proteomes" id="UP000429211"/>
    </source>
</evidence>
<dbReference type="RefSeq" id="WP_129879905.1">
    <property type="nucleotide sequence ID" value="NZ_CACRSP010000015.1"/>
</dbReference>
<organism evidence="3">
    <name type="scientific">Bifidobacterium dentium</name>
    <dbReference type="NCBI Taxonomy" id="1689"/>
    <lineage>
        <taxon>Bacteria</taxon>
        <taxon>Bacillati</taxon>
        <taxon>Actinomycetota</taxon>
        <taxon>Actinomycetes</taxon>
        <taxon>Bifidobacteriales</taxon>
        <taxon>Bifidobacteriaceae</taxon>
        <taxon>Bifidobacterium</taxon>
    </lineage>
</organism>
<keyword evidence="1" id="KW-0812">Transmembrane</keyword>
<dbReference type="EMBL" id="WDPD01000001">
    <property type="protein sequence ID" value="KAB7462489.1"/>
    <property type="molecule type" value="Genomic_DNA"/>
</dbReference>
<name>A0A6N2UT96_9BIFI</name>
<dbReference type="AlphaFoldDB" id="A0A6N2UT96"/>
<keyword evidence="1" id="KW-0472">Membrane</keyword>
<evidence type="ECO:0000313" key="3">
    <source>
        <dbReference type="EMBL" id="VYT19992.1"/>
    </source>
</evidence>
<evidence type="ECO:0000313" key="2">
    <source>
        <dbReference type="EMBL" id="KAB7462489.1"/>
    </source>
</evidence>
<sequence length="217" mass="23177">MAQKNSAKTTVKRKRSKKQQAMFRRRRIVVGIAALIAIIFVVFCIYSVSQGIVAVNREIHHDDVYAISKKEVPSPSEDEKKSGVPDCGASNVSLSLTPTSQSFGVGGTLDFTTTVKYDGSSKVGCLVDASTSGVVLTIKSGDDVIWKSNVCPADQDLRLIATGDKIQGTITWPGDRTGSECADDSTLPRVDRGTYVAQLTLAGHAKAKSDPVTVTVE</sequence>
<reference evidence="3" key="2">
    <citation type="submission" date="2019-11" db="EMBL/GenBank/DDBJ databases">
        <authorList>
            <person name="Feng L."/>
        </authorList>
    </citation>
    <scope>NUCLEOTIDE SEQUENCE</scope>
    <source>
        <strain evidence="3">BdentiumLFYP24</strain>
    </source>
</reference>
<accession>A0A6N2UT96</accession>